<feature type="compositionally biased region" description="Polar residues" evidence="1">
    <location>
        <begin position="27"/>
        <end position="57"/>
    </location>
</feature>
<organism evidence="2 3">
    <name type="scientific">Blyttiomyces helicus</name>
    <dbReference type="NCBI Taxonomy" id="388810"/>
    <lineage>
        <taxon>Eukaryota</taxon>
        <taxon>Fungi</taxon>
        <taxon>Fungi incertae sedis</taxon>
        <taxon>Chytridiomycota</taxon>
        <taxon>Chytridiomycota incertae sedis</taxon>
        <taxon>Chytridiomycetes</taxon>
        <taxon>Chytridiomycetes incertae sedis</taxon>
        <taxon>Blyttiomyces</taxon>
    </lineage>
</organism>
<dbReference type="Proteomes" id="UP000269721">
    <property type="component" value="Unassembled WGS sequence"/>
</dbReference>
<feature type="region of interest" description="Disordered" evidence="1">
    <location>
        <begin position="18"/>
        <end position="83"/>
    </location>
</feature>
<gene>
    <name evidence="2" type="ORF">BDK51DRAFT_34059</name>
</gene>
<dbReference type="AlphaFoldDB" id="A0A4P9VY05"/>
<sequence length="112" mass="11604">MAVDSVKIWSGDGVCAPLPNLEPSVPGETTTPTSAVAQTETSTPGKPTTAPSTIQKPKTSKPAHPTKTSVASRPVQNSTALPTCNGEEFDPDFFVFSNGVLCLIGLIGCDIF</sequence>
<evidence type="ECO:0000256" key="1">
    <source>
        <dbReference type="SAM" id="MobiDB-lite"/>
    </source>
</evidence>
<name>A0A4P9VY05_9FUNG</name>
<evidence type="ECO:0000313" key="3">
    <source>
        <dbReference type="Proteomes" id="UP000269721"/>
    </source>
</evidence>
<evidence type="ECO:0000313" key="2">
    <source>
        <dbReference type="EMBL" id="RKO84651.1"/>
    </source>
</evidence>
<feature type="compositionally biased region" description="Polar residues" evidence="1">
    <location>
        <begin position="66"/>
        <end position="82"/>
    </location>
</feature>
<accession>A0A4P9VY05</accession>
<protein>
    <submittedName>
        <fullName evidence="2">Uncharacterized protein</fullName>
    </submittedName>
</protein>
<reference evidence="3" key="1">
    <citation type="journal article" date="2018" name="Nat. Microbiol.">
        <title>Leveraging single-cell genomics to expand the fungal tree of life.</title>
        <authorList>
            <person name="Ahrendt S.R."/>
            <person name="Quandt C.A."/>
            <person name="Ciobanu D."/>
            <person name="Clum A."/>
            <person name="Salamov A."/>
            <person name="Andreopoulos B."/>
            <person name="Cheng J.F."/>
            <person name="Woyke T."/>
            <person name="Pelin A."/>
            <person name="Henrissat B."/>
            <person name="Reynolds N.K."/>
            <person name="Benny G.L."/>
            <person name="Smith M.E."/>
            <person name="James T.Y."/>
            <person name="Grigoriev I.V."/>
        </authorList>
    </citation>
    <scope>NUCLEOTIDE SEQUENCE [LARGE SCALE GENOMIC DNA]</scope>
</reference>
<keyword evidence="3" id="KW-1185">Reference proteome</keyword>
<proteinExistence type="predicted"/>
<dbReference type="EMBL" id="KZ999883">
    <property type="protein sequence ID" value="RKO84651.1"/>
    <property type="molecule type" value="Genomic_DNA"/>
</dbReference>